<name>A0A8S5N7H7_9CAUD</name>
<protein>
    <submittedName>
        <fullName evidence="1">Uncharacterized protein</fullName>
    </submittedName>
</protein>
<dbReference type="EMBL" id="BK015079">
    <property type="protein sequence ID" value="DAD90192.1"/>
    <property type="molecule type" value="Genomic_DNA"/>
</dbReference>
<reference evidence="1" key="1">
    <citation type="journal article" date="2021" name="Proc. Natl. Acad. Sci. U.S.A.">
        <title>A Catalog of Tens of Thousands of Viruses from Human Metagenomes Reveals Hidden Associations with Chronic Diseases.</title>
        <authorList>
            <person name="Tisza M.J."/>
            <person name="Buck C.B."/>
        </authorList>
    </citation>
    <scope>NUCLEOTIDE SEQUENCE</scope>
    <source>
        <strain evidence="1">Ctsgc4</strain>
    </source>
</reference>
<proteinExistence type="predicted"/>
<evidence type="ECO:0000313" key="1">
    <source>
        <dbReference type="EMBL" id="DAD90192.1"/>
    </source>
</evidence>
<accession>A0A8S5N7H7</accession>
<organism evidence="1">
    <name type="scientific">Siphoviridae sp. ctsgc4</name>
    <dbReference type="NCBI Taxonomy" id="2826486"/>
    <lineage>
        <taxon>Viruses</taxon>
        <taxon>Duplodnaviria</taxon>
        <taxon>Heunggongvirae</taxon>
        <taxon>Uroviricota</taxon>
        <taxon>Caudoviricetes</taxon>
    </lineage>
</organism>
<sequence>MFYSFSDIHFFTSYYILHNNFTTLVAKMQYKKFQKRDFIVDIFFFISYT</sequence>